<evidence type="ECO:0000313" key="3">
    <source>
        <dbReference type="Proteomes" id="UP000639403"/>
    </source>
</evidence>
<sequence>MSWHVGMTASQISTLQPRSAGLWRQRYRYLVDVEPMSASYIPALVPIAIDNLTVWIGRPPGDEYETGTAVWPGTDAGEAADRSFIGSPQPAGDAARRAGSTSGGGESPLTRCVCIQ</sequence>
<dbReference type="EMBL" id="JADOXO010000217">
    <property type="protein sequence ID" value="KAF9809139.1"/>
    <property type="molecule type" value="Genomic_DNA"/>
</dbReference>
<organism evidence="2 3">
    <name type="scientific">Rhodonia placenta</name>
    <dbReference type="NCBI Taxonomy" id="104341"/>
    <lineage>
        <taxon>Eukaryota</taxon>
        <taxon>Fungi</taxon>
        <taxon>Dikarya</taxon>
        <taxon>Basidiomycota</taxon>
        <taxon>Agaricomycotina</taxon>
        <taxon>Agaricomycetes</taxon>
        <taxon>Polyporales</taxon>
        <taxon>Adustoporiaceae</taxon>
        <taxon>Rhodonia</taxon>
    </lineage>
</organism>
<name>A0A8H7NXY3_9APHY</name>
<comment type="caution">
    <text evidence="2">The sequence shown here is derived from an EMBL/GenBank/DDBJ whole genome shotgun (WGS) entry which is preliminary data.</text>
</comment>
<evidence type="ECO:0000313" key="2">
    <source>
        <dbReference type="EMBL" id="KAF9809139.1"/>
    </source>
</evidence>
<proteinExistence type="predicted"/>
<feature type="region of interest" description="Disordered" evidence="1">
    <location>
        <begin position="72"/>
        <end position="107"/>
    </location>
</feature>
<gene>
    <name evidence="2" type="ORF">IEO21_07540</name>
</gene>
<evidence type="ECO:0000256" key="1">
    <source>
        <dbReference type="SAM" id="MobiDB-lite"/>
    </source>
</evidence>
<accession>A0A8H7NXY3</accession>
<feature type="compositionally biased region" description="Low complexity" evidence="1">
    <location>
        <begin position="91"/>
        <end position="100"/>
    </location>
</feature>
<reference evidence="2" key="2">
    <citation type="journal article" name="Front. Microbiol.">
        <title>Degradative Capacity of Two Strains of Rhodonia placenta: From Phenotype to Genotype.</title>
        <authorList>
            <person name="Kolle M."/>
            <person name="Horta M.A.C."/>
            <person name="Nowrousian M."/>
            <person name="Ohm R.A."/>
            <person name="Benz J.P."/>
            <person name="Pilgard A."/>
        </authorList>
    </citation>
    <scope>NUCLEOTIDE SEQUENCE</scope>
    <source>
        <strain evidence="2">FPRL280</strain>
    </source>
</reference>
<dbReference type="Proteomes" id="UP000639403">
    <property type="component" value="Unassembled WGS sequence"/>
</dbReference>
<reference evidence="2" key="1">
    <citation type="submission" date="2020-11" db="EMBL/GenBank/DDBJ databases">
        <authorList>
            <person name="Koelle M."/>
            <person name="Horta M.A.C."/>
            <person name="Nowrousian M."/>
            <person name="Ohm R.A."/>
            <person name="Benz P."/>
            <person name="Pilgard A."/>
        </authorList>
    </citation>
    <scope>NUCLEOTIDE SEQUENCE</scope>
    <source>
        <strain evidence="2">FPRL280</strain>
    </source>
</reference>
<dbReference type="AlphaFoldDB" id="A0A8H7NXY3"/>
<protein>
    <submittedName>
        <fullName evidence="2">Uncharacterized protein</fullName>
    </submittedName>
</protein>